<evidence type="ECO:0000313" key="3">
    <source>
        <dbReference type="Proteomes" id="UP001153737"/>
    </source>
</evidence>
<protein>
    <recommendedName>
        <fullName evidence="1">USP domain-containing protein</fullName>
    </recommendedName>
</protein>
<evidence type="ECO:0000313" key="2">
    <source>
        <dbReference type="EMBL" id="CAG9815644.1"/>
    </source>
</evidence>
<sequence length="161" mass="18361">MENIQPFLTLQLNVDKVKTINEALVNKEQLEGLTSPNTNGLVQAWQQLMLDVLPVILILHLKFFDFKPDVCTRIIKALEFPVDLEIESRLLSSKSQTPDGRKYMLFAVVYHFHVRALVQFGYVRLVVRQTLGKHITDRENLVKGFGGCQPSVSNVSVIIRK</sequence>
<dbReference type="AlphaFoldDB" id="A0A9N9X163"/>
<dbReference type="OrthoDB" id="429671at2759"/>
<gene>
    <name evidence="2" type="ORF">PHAECO_LOCUS3399</name>
</gene>
<dbReference type="InterPro" id="IPR038765">
    <property type="entry name" value="Papain-like_cys_pep_sf"/>
</dbReference>
<feature type="domain" description="USP" evidence="1">
    <location>
        <begin position="1"/>
        <end position="161"/>
    </location>
</feature>
<reference evidence="2" key="1">
    <citation type="submission" date="2022-01" db="EMBL/GenBank/DDBJ databases">
        <authorList>
            <person name="King R."/>
        </authorList>
    </citation>
    <scope>NUCLEOTIDE SEQUENCE</scope>
</reference>
<dbReference type="EMBL" id="OU896718">
    <property type="protein sequence ID" value="CAG9815644.1"/>
    <property type="molecule type" value="Genomic_DNA"/>
</dbReference>
<accession>A0A9N9X163</accession>
<proteinExistence type="predicted"/>
<dbReference type="SUPFAM" id="SSF54001">
    <property type="entry name" value="Cysteine proteinases"/>
    <property type="match status" value="1"/>
</dbReference>
<dbReference type="CDD" id="cd02257">
    <property type="entry name" value="Peptidase_C19"/>
    <property type="match status" value="1"/>
</dbReference>
<dbReference type="Gene3D" id="3.90.70.10">
    <property type="entry name" value="Cysteine proteinases"/>
    <property type="match status" value="1"/>
</dbReference>
<dbReference type="GO" id="GO:0016579">
    <property type="term" value="P:protein deubiquitination"/>
    <property type="evidence" value="ECO:0007669"/>
    <property type="project" value="InterPro"/>
</dbReference>
<dbReference type="PROSITE" id="PS50235">
    <property type="entry name" value="USP_3"/>
    <property type="match status" value="1"/>
</dbReference>
<dbReference type="InterPro" id="IPR028889">
    <property type="entry name" value="USP"/>
</dbReference>
<dbReference type="InterPro" id="IPR001394">
    <property type="entry name" value="Peptidase_C19_UCH"/>
</dbReference>
<dbReference type="GO" id="GO:0004843">
    <property type="term" value="F:cysteine-type deubiquitinase activity"/>
    <property type="evidence" value="ECO:0007669"/>
    <property type="project" value="InterPro"/>
</dbReference>
<organism evidence="2 3">
    <name type="scientific">Phaedon cochleariae</name>
    <name type="common">Mustard beetle</name>
    <dbReference type="NCBI Taxonomy" id="80249"/>
    <lineage>
        <taxon>Eukaryota</taxon>
        <taxon>Metazoa</taxon>
        <taxon>Ecdysozoa</taxon>
        <taxon>Arthropoda</taxon>
        <taxon>Hexapoda</taxon>
        <taxon>Insecta</taxon>
        <taxon>Pterygota</taxon>
        <taxon>Neoptera</taxon>
        <taxon>Endopterygota</taxon>
        <taxon>Coleoptera</taxon>
        <taxon>Polyphaga</taxon>
        <taxon>Cucujiformia</taxon>
        <taxon>Chrysomeloidea</taxon>
        <taxon>Chrysomelidae</taxon>
        <taxon>Chrysomelinae</taxon>
        <taxon>Chrysomelini</taxon>
        <taxon>Phaedon</taxon>
    </lineage>
</organism>
<evidence type="ECO:0000259" key="1">
    <source>
        <dbReference type="PROSITE" id="PS50235"/>
    </source>
</evidence>
<name>A0A9N9X163_PHACE</name>
<keyword evidence="3" id="KW-1185">Reference proteome</keyword>
<dbReference type="Pfam" id="PF00443">
    <property type="entry name" value="UCH"/>
    <property type="match status" value="1"/>
</dbReference>
<reference evidence="2" key="2">
    <citation type="submission" date="2022-10" db="EMBL/GenBank/DDBJ databases">
        <authorList>
            <consortium name="ENA_rothamsted_submissions"/>
            <consortium name="culmorum"/>
            <person name="King R."/>
        </authorList>
    </citation>
    <scope>NUCLEOTIDE SEQUENCE</scope>
</reference>
<dbReference type="Proteomes" id="UP001153737">
    <property type="component" value="Chromosome 12"/>
</dbReference>